<dbReference type="GO" id="GO:0015035">
    <property type="term" value="F:protein-disulfide reductase activity"/>
    <property type="evidence" value="ECO:0007669"/>
    <property type="project" value="TreeGrafter"/>
</dbReference>
<dbReference type="GO" id="GO:0005737">
    <property type="term" value="C:cytoplasm"/>
    <property type="evidence" value="ECO:0007669"/>
    <property type="project" value="TreeGrafter"/>
</dbReference>
<dbReference type="EMBL" id="PKKO01000002">
    <property type="protein sequence ID" value="PKY72886.1"/>
    <property type="molecule type" value="Genomic_DNA"/>
</dbReference>
<dbReference type="Pfam" id="PF00085">
    <property type="entry name" value="Thioredoxin"/>
    <property type="match status" value="1"/>
</dbReference>
<evidence type="ECO:0000313" key="5">
    <source>
        <dbReference type="Proteomes" id="UP000235122"/>
    </source>
</evidence>
<proteinExistence type="inferred from homology"/>
<sequence length="277" mass="29778">MADQYGAVQLGEKTGGDKTAPAVGPGLIVELTEQNLQESLKLSQQVLIVVSFWADWSDASKQVTADLEDIARQMSGAFQLAKASTDTAPRVAGAFQVQSVPAVFALLGGRPMPLFQGAQPKDKLTELMKQLVQAARQQGVTGTVNASAAAEPKPVSPAQQEIDAALDEGDLERAEKLLAKEATNHPADKDLKTQLAGVQLQLRLKQEEDASDSDPLVLADRFVSQRNEKAAFDVLLAAMKDPDQRENARARLVELFKVASDTSAVSEARRQMSAILF</sequence>
<dbReference type="Gene3D" id="3.40.30.10">
    <property type="entry name" value="Glutaredoxin"/>
    <property type="match status" value="1"/>
</dbReference>
<dbReference type="PANTHER" id="PTHR45663:SF11">
    <property type="entry name" value="GEO12009P1"/>
    <property type="match status" value="1"/>
</dbReference>
<dbReference type="Pfam" id="PF14561">
    <property type="entry name" value="TPR_20"/>
    <property type="match status" value="1"/>
</dbReference>
<feature type="domain" description="Thioredoxin" evidence="3">
    <location>
        <begin position="9"/>
        <end position="133"/>
    </location>
</feature>
<dbReference type="InterPro" id="IPR011990">
    <property type="entry name" value="TPR-like_helical_dom_sf"/>
</dbReference>
<organism evidence="4 5">
    <name type="scientific">Winkia neuii</name>
    <dbReference type="NCBI Taxonomy" id="33007"/>
    <lineage>
        <taxon>Bacteria</taxon>
        <taxon>Bacillati</taxon>
        <taxon>Actinomycetota</taxon>
        <taxon>Actinomycetes</taxon>
        <taxon>Actinomycetales</taxon>
        <taxon>Actinomycetaceae</taxon>
        <taxon>Winkia</taxon>
    </lineage>
</organism>
<dbReference type="InterPro" id="IPR036249">
    <property type="entry name" value="Thioredoxin-like_sf"/>
</dbReference>
<dbReference type="Gene3D" id="1.25.40.10">
    <property type="entry name" value="Tetratricopeptide repeat domain"/>
    <property type="match status" value="1"/>
</dbReference>
<dbReference type="GeneID" id="35867789"/>
<dbReference type="RefSeq" id="WP_024330893.1">
    <property type="nucleotide sequence ID" value="NZ_JAWHKF010000007.1"/>
</dbReference>
<keyword evidence="2" id="KW-0676">Redox-active center</keyword>
<dbReference type="SUPFAM" id="SSF52833">
    <property type="entry name" value="Thioredoxin-like"/>
    <property type="match status" value="1"/>
</dbReference>
<evidence type="ECO:0000256" key="2">
    <source>
        <dbReference type="ARBA" id="ARBA00023284"/>
    </source>
</evidence>
<dbReference type="CDD" id="cd02956">
    <property type="entry name" value="ybbN"/>
    <property type="match status" value="1"/>
</dbReference>
<comment type="similarity">
    <text evidence="1">Belongs to the thioredoxin family.</text>
</comment>
<dbReference type="Proteomes" id="UP000235122">
    <property type="component" value="Unassembled WGS sequence"/>
</dbReference>
<comment type="caution">
    <text evidence="4">The sequence shown here is derived from an EMBL/GenBank/DDBJ whole genome shotgun (WGS) entry which is preliminary data.</text>
</comment>
<reference evidence="4 5" key="1">
    <citation type="submission" date="2017-12" db="EMBL/GenBank/DDBJ databases">
        <title>Phylogenetic diversity of female urinary microbiome.</title>
        <authorList>
            <person name="Thomas-White K."/>
            <person name="Wolfe A.J."/>
        </authorList>
    </citation>
    <scope>NUCLEOTIDE SEQUENCE [LARGE SCALE GENOMIC DNA]</scope>
    <source>
        <strain evidence="4 5">UMB0402</strain>
    </source>
</reference>
<dbReference type="InterPro" id="IPR013766">
    <property type="entry name" value="Thioredoxin_domain"/>
</dbReference>
<evidence type="ECO:0000259" key="3">
    <source>
        <dbReference type="PROSITE" id="PS51352"/>
    </source>
</evidence>
<gene>
    <name evidence="4" type="ORF">CYJ19_04405</name>
</gene>
<keyword evidence="5" id="KW-1185">Reference proteome</keyword>
<dbReference type="GO" id="GO:0006950">
    <property type="term" value="P:response to stress"/>
    <property type="evidence" value="ECO:0007669"/>
    <property type="project" value="UniProtKB-ARBA"/>
</dbReference>
<dbReference type="STRING" id="33007.HMPREF3198_01339"/>
<accession>A0A2I1IP41</accession>
<name>A0A2I1IP41_9ACTO</name>
<evidence type="ECO:0000313" key="4">
    <source>
        <dbReference type="EMBL" id="PKY72886.1"/>
    </source>
</evidence>
<dbReference type="AlphaFoldDB" id="A0A2I1IP41"/>
<dbReference type="PROSITE" id="PS51352">
    <property type="entry name" value="THIOREDOXIN_2"/>
    <property type="match status" value="1"/>
</dbReference>
<evidence type="ECO:0000256" key="1">
    <source>
        <dbReference type="ARBA" id="ARBA00008987"/>
    </source>
</evidence>
<dbReference type="PANTHER" id="PTHR45663">
    <property type="entry name" value="GEO12009P1"/>
    <property type="match status" value="1"/>
</dbReference>
<protein>
    <recommendedName>
        <fullName evidence="3">Thioredoxin domain-containing protein</fullName>
    </recommendedName>
</protein>